<gene>
    <name evidence="2" type="ORF">GU90_15265</name>
</gene>
<proteinExistence type="predicted"/>
<evidence type="ECO:0000259" key="1">
    <source>
        <dbReference type="SMART" id="SM00849"/>
    </source>
</evidence>
<dbReference type="RefSeq" id="WP_029719756.1">
    <property type="nucleotide sequence ID" value="NZ_JNVU01000037.1"/>
</dbReference>
<dbReference type="CDD" id="cd16278">
    <property type="entry name" value="metallo-hydrolase-like_MBL-fold"/>
    <property type="match status" value="1"/>
</dbReference>
<dbReference type="Gene3D" id="3.60.15.10">
    <property type="entry name" value="Ribonuclease Z/Hydroxyacylglutathione hydrolase-like"/>
    <property type="match status" value="1"/>
</dbReference>
<dbReference type="Pfam" id="PF17778">
    <property type="entry name" value="WHD_BLACT"/>
    <property type="match status" value="1"/>
</dbReference>
<dbReference type="STRING" id="28042.GU90_15265"/>
<dbReference type="SMART" id="SM00849">
    <property type="entry name" value="Lactamase_B"/>
    <property type="match status" value="1"/>
</dbReference>
<dbReference type="AlphaFoldDB" id="A0A073AXB1"/>
<dbReference type="Proteomes" id="UP000031419">
    <property type="component" value="Unassembled WGS sequence"/>
</dbReference>
<sequence length="265" mass="28507">MNEHPAHGELRPVTEHASVLLANNPSPMTLEGTNSWVVRAPGSADCVVIDPGPEDTEHLQRLADCGPVSLVLLTHHHGDHTEGVAEFRKLTGAPVRALDPELCAGAEPLADDEVVSAAGVRLRVLATPGHTRDSVCFALEQSAEPVVFTGDTVLGRGTTVIADPDGHLGSYLSSLRRLAELPPGVRALPGHGPERPDVRAAAVAYLQHREQRLDQVRAAARQLDGEITARRIVEVVYADVDRSVWPAAEWSVRAQLTYLRETGEL</sequence>
<protein>
    <submittedName>
        <fullName evidence="2">Beta-lactamase</fullName>
    </submittedName>
</protein>
<comment type="caution">
    <text evidence="2">The sequence shown here is derived from an EMBL/GenBank/DDBJ whole genome shotgun (WGS) entry which is preliminary data.</text>
</comment>
<dbReference type="InterPro" id="IPR036388">
    <property type="entry name" value="WH-like_DNA-bd_sf"/>
</dbReference>
<dbReference type="EMBL" id="JNVU01000037">
    <property type="protein sequence ID" value="KEI43682.1"/>
    <property type="molecule type" value="Genomic_DNA"/>
</dbReference>
<dbReference type="SUPFAM" id="SSF56281">
    <property type="entry name" value="Metallo-hydrolase/oxidoreductase"/>
    <property type="match status" value="1"/>
</dbReference>
<dbReference type="InterPro" id="IPR036866">
    <property type="entry name" value="RibonucZ/Hydroxyglut_hydro"/>
</dbReference>
<accession>A0A073AXB1</accession>
<name>A0A073AXB1_9PSEU</name>
<dbReference type="InterPro" id="IPR050662">
    <property type="entry name" value="Sec-metab_biosynth-thioest"/>
</dbReference>
<dbReference type="InterPro" id="IPR001279">
    <property type="entry name" value="Metallo-B-lactamas"/>
</dbReference>
<dbReference type="Gene3D" id="1.10.10.10">
    <property type="entry name" value="Winged helix-like DNA-binding domain superfamily/Winged helix DNA-binding domain"/>
    <property type="match status" value="1"/>
</dbReference>
<dbReference type="InterPro" id="IPR041516">
    <property type="entry name" value="LACTB2_WH"/>
</dbReference>
<organism evidence="2 3">
    <name type="scientific">Saccharopolyspora rectivirgula</name>
    <dbReference type="NCBI Taxonomy" id="28042"/>
    <lineage>
        <taxon>Bacteria</taxon>
        <taxon>Bacillati</taxon>
        <taxon>Actinomycetota</taxon>
        <taxon>Actinomycetes</taxon>
        <taxon>Pseudonocardiales</taxon>
        <taxon>Pseudonocardiaceae</taxon>
        <taxon>Saccharopolyspora</taxon>
    </lineage>
</organism>
<keyword evidence="3" id="KW-1185">Reference proteome</keyword>
<evidence type="ECO:0000313" key="3">
    <source>
        <dbReference type="Proteomes" id="UP000031419"/>
    </source>
</evidence>
<dbReference type="eggNOG" id="COG0491">
    <property type="taxonomic scope" value="Bacteria"/>
</dbReference>
<dbReference type="PANTHER" id="PTHR23131">
    <property type="entry name" value="ENDORIBONUCLEASE LACTB2"/>
    <property type="match status" value="1"/>
</dbReference>
<dbReference type="PANTHER" id="PTHR23131:SF0">
    <property type="entry name" value="ENDORIBONUCLEASE LACTB2"/>
    <property type="match status" value="1"/>
</dbReference>
<feature type="domain" description="Metallo-beta-lactamase" evidence="1">
    <location>
        <begin position="32"/>
        <end position="191"/>
    </location>
</feature>
<evidence type="ECO:0000313" key="2">
    <source>
        <dbReference type="EMBL" id="KEI43682.1"/>
    </source>
</evidence>
<dbReference type="Pfam" id="PF00753">
    <property type="entry name" value="Lactamase_B"/>
    <property type="match status" value="1"/>
</dbReference>
<reference evidence="2 3" key="1">
    <citation type="submission" date="2014-06" db="EMBL/GenBank/DDBJ databases">
        <title>Saccharopolyspora rectivirgula DSM-43113 Genome sequencing.</title>
        <authorList>
            <person name="Barrera C."/>
            <person name="Millon L."/>
            <person name="Rognon B."/>
            <person name="Zaugg C."/>
            <person name="Monod M."/>
        </authorList>
    </citation>
    <scope>NUCLEOTIDE SEQUENCE [LARGE SCALE GENOMIC DNA]</scope>
    <source>
        <strain evidence="2 3">DSM 43113</strain>
    </source>
</reference>